<evidence type="ECO:0000256" key="1">
    <source>
        <dbReference type="SAM" id="SignalP"/>
    </source>
</evidence>
<evidence type="ECO:0000313" key="3">
    <source>
        <dbReference type="Proteomes" id="UP000246661"/>
    </source>
</evidence>
<dbReference type="AlphaFoldDB" id="A0A317QP36"/>
<evidence type="ECO:0000313" key="2">
    <source>
        <dbReference type="EMBL" id="PWW24859.1"/>
    </source>
</evidence>
<protein>
    <submittedName>
        <fullName evidence="2">Uncharacterized protein</fullName>
    </submittedName>
</protein>
<name>A0A317QP36_9ACTN</name>
<reference evidence="3" key="1">
    <citation type="submission" date="2018-05" db="EMBL/GenBank/DDBJ databases">
        <authorList>
            <person name="Klenk H.-P."/>
            <person name="Huntemann M."/>
            <person name="Clum A."/>
            <person name="Pillay M."/>
            <person name="Palaniappan K."/>
            <person name="Varghese N."/>
            <person name="Mikhailova N."/>
            <person name="Stamatis D."/>
            <person name="Reddy T."/>
            <person name="Daum C."/>
            <person name="Shapiro N."/>
            <person name="Ivanova N."/>
            <person name="Kyrpides N."/>
            <person name="Woyke T."/>
        </authorList>
    </citation>
    <scope>NUCLEOTIDE SEQUENCE [LARGE SCALE GENOMIC DNA]</scope>
    <source>
        <strain evidence="3">DSM 45417</strain>
    </source>
</reference>
<dbReference type="Proteomes" id="UP000246661">
    <property type="component" value="Unassembled WGS sequence"/>
</dbReference>
<proteinExistence type="predicted"/>
<comment type="caution">
    <text evidence="2">The sequence shown here is derived from an EMBL/GenBank/DDBJ whole genome shotgun (WGS) entry which is preliminary data.</text>
</comment>
<feature type="signal peptide" evidence="1">
    <location>
        <begin position="1"/>
        <end position="26"/>
    </location>
</feature>
<feature type="chain" id="PRO_5016248165" evidence="1">
    <location>
        <begin position="27"/>
        <end position="192"/>
    </location>
</feature>
<dbReference type="EMBL" id="QGTX01000001">
    <property type="protein sequence ID" value="PWW24859.1"/>
    <property type="molecule type" value="Genomic_DNA"/>
</dbReference>
<organism evidence="2 3">
    <name type="scientific">Geodermatophilus normandii</name>
    <dbReference type="NCBI Taxonomy" id="1137989"/>
    <lineage>
        <taxon>Bacteria</taxon>
        <taxon>Bacillati</taxon>
        <taxon>Actinomycetota</taxon>
        <taxon>Actinomycetes</taxon>
        <taxon>Geodermatophilales</taxon>
        <taxon>Geodermatophilaceae</taxon>
        <taxon>Geodermatophilus</taxon>
    </lineage>
</organism>
<sequence>MRLARATTVGGLAAGISVLTLGTAVAAPPEPIVIEEPVQIEEDFCGVAGLTVQTTATAEGRFRVVQRGPDRLSYYMENVRGTVSFARVDESGEVGPVVATVVDRVLSKDLRVTDNGDGTLTAQVLATGNSVLYDAAGRVLARDPGQVRFSVVIDTGGTADPGDDEVVEFLGIDKESTGRSDSFCDELVPLPT</sequence>
<gene>
    <name evidence="2" type="ORF">JD79_04050</name>
</gene>
<keyword evidence="1" id="KW-0732">Signal</keyword>
<dbReference type="OrthoDB" id="3788955at2"/>
<accession>A0A317QP36</accession>
<dbReference type="RefSeq" id="WP_110006929.1">
    <property type="nucleotide sequence ID" value="NZ_QGTX01000001.1"/>
</dbReference>
<keyword evidence="3" id="KW-1185">Reference proteome</keyword>